<dbReference type="Proteomes" id="UP001165186">
    <property type="component" value="Unassembled WGS sequence"/>
</dbReference>
<proteinExistence type="predicted"/>
<accession>A0ACB5SPW1</accession>
<organism evidence="1 2">
    <name type="scientific">Neofusicoccum parvum</name>
    <dbReference type="NCBI Taxonomy" id="310453"/>
    <lineage>
        <taxon>Eukaryota</taxon>
        <taxon>Fungi</taxon>
        <taxon>Dikarya</taxon>
        <taxon>Ascomycota</taxon>
        <taxon>Pezizomycotina</taxon>
        <taxon>Dothideomycetes</taxon>
        <taxon>Dothideomycetes incertae sedis</taxon>
        <taxon>Botryosphaeriales</taxon>
        <taxon>Botryosphaeriaceae</taxon>
        <taxon>Neofusicoccum</taxon>
    </lineage>
</organism>
<protein>
    <submittedName>
        <fullName evidence="1">Uncharacterized protein</fullName>
    </submittedName>
</protein>
<reference evidence="1" key="1">
    <citation type="submission" date="2024-09" db="EMBL/GenBank/DDBJ databases">
        <title>Draft Genome Sequences of Neofusicoccum parvum.</title>
        <authorList>
            <person name="Ashida A."/>
            <person name="Camagna M."/>
            <person name="Tanaka A."/>
            <person name="Takemoto D."/>
        </authorList>
    </citation>
    <scope>NUCLEOTIDE SEQUENCE</scope>
    <source>
        <strain evidence="1">PPO83</strain>
    </source>
</reference>
<evidence type="ECO:0000313" key="1">
    <source>
        <dbReference type="EMBL" id="GME52119.1"/>
    </source>
</evidence>
<gene>
    <name evidence="1" type="primary">g6998</name>
    <name evidence="1" type="ORF">NpPPO83_00006998</name>
</gene>
<evidence type="ECO:0000313" key="2">
    <source>
        <dbReference type="Proteomes" id="UP001165186"/>
    </source>
</evidence>
<keyword evidence="2" id="KW-1185">Reference proteome</keyword>
<dbReference type="EMBL" id="BSXG01000183">
    <property type="protein sequence ID" value="GME52119.1"/>
    <property type="molecule type" value="Genomic_DNA"/>
</dbReference>
<comment type="caution">
    <text evidence="1">The sequence shown here is derived from an EMBL/GenBank/DDBJ whole genome shotgun (WGS) entry which is preliminary data.</text>
</comment>
<sequence length="319" mass="36686">MHPTNITNGQELLAYMTASAGNPQECYDRMTEWQQQAHEADQRVQLLERELQAANTQNQMLRQEASRLHAQLQQNADVFARARQQTATGFGFNLRPPPAARVHDSQLFQQQTTRLSEKIADPDIFTGDKTKFLLWRGKIRNKLTQNRDRFPEAQKRIHYVMSRLDGEAYLQVCGYIRDGGYVDVPTTNEECDYEDLLRALERAFGDPNRNETASRELYDLRQTNKPFRQYAARFQRLCTELGGEPMDLSAIGTRPIPSKPRHITQEQYQQRLQTGVCINCGAAGHRRAQCPQRRNDGSFIKLNTTGVEENQHTTSNEEN</sequence>
<name>A0ACB5SPW1_9PEZI</name>